<sequence length="1225" mass="140053">MIGADFGLLFEVGFNIGILAYIQKEKIAHNFGDSYRLDLQKLELPKMMAEITREANLLGSLDAKIVEKWSLFFVQKGFIGGLNFFREYLTSTGWTLRLSQILYFQCSLSCANSIRTQNDDKTEVFKAFKKVLSQFETAPPNFSDDEINSYIQRYKKTGEFLQADTLMLLQYENDFRILCVDLSAFTPPLTSEKVDNLNEIEVIRKYLLREISYLRSKSVFSNLRMDTSTLGVDFSEDLKGYFTAFKYKDKESVKLIQAGSYAHSFYGFLQQTGILGQDAEVLFNVVGYGDRNISTISLRQDKLQLLATCAEIYKKEVTNKEISDSRTEVLGVIELNAARSFQEGRKFVDSLLGIEKNLTKPVCHPERIDNFVNSIDIISDKLADKLQIERGLHLRNAHAKLIVKALQSDETYIFLTGNPGIGKTTAIANFLKTHIDDGFLFLYVSPRKQVNLDIIEKFKDKNTGLLCNNRLFCINTNSDIIASYSGKRTVKYSSNSRSENFTEKTVHFLKDNPELQVRENYQRQIARKNETVIEAASLKTMGVLNSICNGIYSLINCRTYNNIVATVSIQSLRMKENRQSTLDYLEQIFQDTYNKRDKQVIPAKMQEISSRIKHIFIMIDEITGDDGGVEFLAGIAKMVKKHELHKPQHGFNTKIIVADASIVDPDVIKQHLENTSHEPDKIYFKKLAKNSDVIEPLQVTPFKFNNLAATVINANSYPARSLQITYKVFIEAVKYNENASLKQDNNLVKRVQSEIIQDINQRLAQPGVEQIIVYIQSKQRLAELIEKIQKEREFEQFTDYLEIHANISEEEKAKIQECKDTAKVIFMTASGSRGLSFPKTKHILVDIPRFQIEKNLMEIIQVIYRGRGEDKQGKTLDGEDKELVFYVSDTAVYYADDAALSLQESKLSLLNLLLILKTAVMTRIVGYGNLGRDKFVMIPIGGKSVSAVGDTFSNKMASLIKTLKSESIRGNRLLKEVYTSLEQLLGRGEFVLTNSDNSRHKGDSYLEMRDDFNKKFLDKCNPLDGLLSYDNLEIGHVCGSLLVVPLANKNLLEKYQMRLHGEIKECLEKKLLKKMRQIRDSKLSPENVISAIRGGAIELLQFLNSDVEKTQYFEQLSQQFDRYYAIPLFAFVSGEEMQEYFADSGLEEPEDMRFRDILSAYMRAMYPVDSVMPIGHKYKDFPFIVFRSYSLEQSRAKMFTDKYLMSSNELNVLNLILSRDANRNL</sequence>
<reference evidence="2" key="1">
    <citation type="submission" date="2017-10" db="EMBL/GenBank/DDBJ databases">
        <title>Draft genome sequence of the planktic cyanobacteria Tychonema bourrellyi isolated from alpine lentic freshwater.</title>
        <authorList>
            <person name="Tett A."/>
            <person name="Armanini F."/>
            <person name="Asnicar F."/>
            <person name="Boscaini A."/>
            <person name="Pasolli E."/>
            <person name="Zolfo M."/>
            <person name="Donati C."/>
            <person name="Salmaso N."/>
            <person name="Segata N."/>
        </authorList>
    </citation>
    <scope>NUCLEOTIDE SEQUENCE</scope>
    <source>
        <strain evidence="2">FEM_GT703</strain>
    </source>
</reference>
<gene>
    <name evidence="2" type="ORF">CP500_014620</name>
</gene>
<dbReference type="Gene3D" id="3.40.50.300">
    <property type="entry name" value="P-loop containing nucleotide triphosphate hydrolases"/>
    <property type="match status" value="1"/>
</dbReference>
<dbReference type="InterPro" id="IPR027417">
    <property type="entry name" value="P-loop_NTPase"/>
</dbReference>
<name>A0A2G4EYW9_9CYAN</name>
<dbReference type="AlphaFoldDB" id="A0A2G4EYW9"/>
<keyword evidence="2" id="KW-0378">Hydrolase</keyword>
<evidence type="ECO:0000313" key="2">
    <source>
        <dbReference type="EMBL" id="PHX54714.1"/>
    </source>
</evidence>
<accession>A0A2G4EYW9</accession>
<dbReference type="PROSITE" id="PS51194">
    <property type="entry name" value="HELICASE_CTER"/>
    <property type="match status" value="1"/>
</dbReference>
<proteinExistence type="predicted"/>
<dbReference type="EMBL" id="NXIB02000082">
    <property type="protein sequence ID" value="PHX54714.1"/>
    <property type="molecule type" value="Genomic_DNA"/>
</dbReference>
<dbReference type="GO" id="GO:0004386">
    <property type="term" value="F:helicase activity"/>
    <property type="evidence" value="ECO:0007669"/>
    <property type="project" value="UniProtKB-KW"/>
</dbReference>
<evidence type="ECO:0000313" key="3">
    <source>
        <dbReference type="Proteomes" id="UP000226442"/>
    </source>
</evidence>
<keyword evidence="3" id="KW-1185">Reference proteome</keyword>
<organism evidence="2 3">
    <name type="scientific">Tychonema bourrellyi FEM_GT703</name>
    <dbReference type="NCBI Taxonomy" id="2040638"/>
    <lineage>
        <taxon>Bacteria</taxon>
        <taxon>Bacillati</taxon>
        <taxon>Cyanobacteriota</taxon>
        <taxon>Cyanophyceae</taxon>
        <taxon>Oscillatoriophycideae</taxon>
        <taxon>Oscillatoriales</taxon>
        <taxon>Microcoleaceae</taxon>
        <taxon>Tychonema</taxon>
    </lineage>
</organism>
<dbReference type="InterPro" id="IPR001650">
    <property type="entry name" value="Helicase_C-like"/>
</dbReference>
<keyword evidence="2" id="KW-0067">ATP-binding</keyword>
<keyword evidence="2" id="KW-0347">Helicase</keyword>
<dbReference type="SUPFAM" id="SSF52540">
    <property type="entry name" value="P-loop containing nucleoside triphosphate hydrolases"/>
    <property type="match status" value="1"/>
</dbReference>
<feature type="domain" description="Helicase C-terminal" evidence="1">
    <location>
        <begin position="758"/>
        <end position="913"/>
    </location>
</feature>
<dbReference type="RefSeq" id="WP_096828249.1">
    <property type="nucleotide sequence ID" value="NZ_NXIB02000082.1"/>
</dbReference>
<dbReference type="Proteomes" id="UP000226442">
    <property type="component" value="Unassembled WGS sequence"/>
</dbReference>
<dbReference type="OrthoDB" id="5557210at2"/>
<comment type="caution">
    <text evidence="2">The sequence shown here is derived from an EMBL/GenBank/DDBJ whole genome shotgun (WGS) entry which is preliminary data.</text>
</comment>
<protein>
    <submittedName>
        <fullName evidence="2">Helicase</fullName>
    </submittedName>
</protein>
<dbReference type="Pfam" id="PF00271">
    <property type="entry name" value="Helicase_C"/>
    <property type="match status" value="1"/>
</dbReference>
<keyword evidence="2" id="KW-0547">Nucleotide-binding</keyword>
<evidence type="ECO:0000259" key="1">
    <source>
        <dbReference type="PROSITE" id="PS51194"/>
    </source>
</evidence>